<dbReference type="Pfam" id="PF24366">
    <property type="entry name" value="DUF7522"/>
    <property type="match status" value="1"/>
</dbReference>
<dbReference type="Proteomes" id="UP001500420">
    <property type="component" value="Unassembled WGS sequence"/>
</dbReference>
<protein>
    <recommendedName>
        <fullName evidence="3">Roadblock/LAMTOR2 domain-containing protein</fullName>
    </recommendedName>
</protein>
<evidence type="ECO:0000313" key="2">
    <source>
        <dbReference type="Proteomes" id="UP001500420"/>
    </source>
</evidence>
<organism evidence="1 2">
    <name type="scientific">Natronoarchaeum mannanilyticum</name>
    <dbReference type="NCBI Taxonomy" id="926360"/>
    <lineage>
        <taxon>Archaea</taxon>
        <taxon>Methanobacteriati</taxon>
        <taxon>Methanobacteriota</taxon>
        <taxon>Stenosarchaea group</taxon>
        <taxon>Halobacteria</taxon>
        <taxon>Halobacteriales</taxon>
        <taxon>Natronoarchaeaceae</taxon>
    </lineage>
</organism>
<comment type="caution">
    <text evidence="1">The sequence shown here is derived from an EMBL/GenBank/DDBJ whole genome shotgun (WGS) entry which is preliminary data.</text>
</comment>
<sequence length="138" mass="14950">MTDEAPDTERHLPDDRSLVAVANRLESVLNDDLGGTLVGIAFYEDGEYDVAYRDDAASARYTDSDVRAIMTNIQLDAIGAPAYEDHHGEPLRGTVRVYDTLVTVAVPVAETAGIVVVLRNDGSHDPYSVIETVETETA</sequence>
<name>A0AAV3TE71_9EURY</name>
<gene>
    <name evidence="1" type="ORF">GCM10009020_33140</name>
</gene>
<keyword evidence="2" id="KW-1185">Reference proteome</keyword>
<dbReference type="InterPro" id="IPR055944">
    <property type="entry name" value="DUF7522"/>
</dbReference>
<dbReference type="AlphaFoldDB" id="A0AAV3TE71"/>
<dbReference type="EMBL" id="BAAADV010000008">
    <property type="protein sequence ID" value="GAA0681483.1"/>
    <property type="molecule type" value="Genomic_DNA"/>
</dbReference>
<evidence type="ECO:0000313" key="1">
    <source>
        <dbReference type="EMBL" id="GAA0681483.1"/>
    </source>
</evidence>
<dbReference type="RefSeq" id="WP_343775417.1">
    <property type="nucleotide sequence ID" value="NZ_BAAADV010000008.1"/>
</dbReference>
<accession>A0AAV3TE71</accession>
<evidence type="ECO:0008006" key="3">
    <source>
        <dbReference type="Google" id="ProtNLM"/>
    </source>
</evidence>
<reference evidence="1 2" key="1">
    <citation type="journal article" date="2019" name="Int. J. Syst. Evol. Microbiol.">
        <title>The Global Catalogue of Microorganisms (GCM) 10K type strain sequencing project: providing services to taxonomists for standard genome sequencing and annotation.</title>
        <authorList>
            <consortium name="The Broad Institute Genomics Platform"/>
            <consortium name="The Broad Institute Genome Sequencing Center for Infectious Disease"/>
            <person name="Wu L."/>
            <person name="Ma J."/>
        </authorList>
    </citation>
    <scope>NUCLEOTIDE SEQUENCE [LARGE SCALE GENOMIC DNA]</scope>
    <source>
        <strain evidence="1 2">JCM 16328</strain>
    </source>
</reference>
<proteinExistence type="predicted"/>